<dbReference type="Proteomes" id="UP000053447">
    <property type="component" value="Unassembled WGS sequence"/>
</dbReference>
<evidence type="ECO:0000313" key="6">
    <source>
        <dbReference type="Proteomes" id="UP000053447"/>
    </source>
</evidence>
<dbReference type="InterPro" id="IPR011990">
    <property type="entry name" value="TPR-like_helical_dom_sf"/>
</dbReference>
<dbReference type="GO" id="GO:0005634">
    <property type="term" value="C:nucleus"/>
    <property type="evidence" value="ECO:0007669"/>
    <property type="project" value="TreeGrafter"/>
</dbReference>
<evidence type="ECO:0000313" key="5">
    <source>
        <dbReference type="EMBL" id="KTW31778.1"/>
    </source>
</evidence>
<comment type="caution">
    <text evidence="5">The sequence shown here is derived from an EMBL/GenBank/DDBJ whole genome shotgun (WGS) entry which is preliminary data.</text>
</comment>
<dbReference type="PANTHER" id="PTHR46035:SF1">
    <property type="entry name" value="TETRATRICOPEPTIDE REPEAT PROTEIN 4"/>
    <property type="match status" value="1"/>
</dbReference>
<evidence type="ECO:0000256" key="2">
    <source>
        <dbReference type="ARBA" id="ARBA00022803"/>
    </source>
</evidence>
<protein>
    <recommendedName>
        <fullName evidence="4">Cns1/TTC4 wheel domain-containing protein</fullName>
    </recommendedName>
</protein>
<dbReference type="VEuPathDB" id="FungiDB:T551_01039"/>
<dbReference type="PANTHER" id="PTHR46035">
    <property type="entry name" value="TETRATRICOPEPTIDE REPEAT PROTEIN 4"/>
    <property type="match status" value="1"/>
</dbReference>
<evidence type="ECO:0000259" key="4">
    <source>
        <dbReference type="Pfam" id="PF18972"/>
    </source>
</evidence>
<dbReference type="RefSeq" id="XP_018230470.1">
    <property type="nucleotide sequence ID" value="XM_018373302.1"/>
</dbReference>
<keyword evidence="2" id="KW-0802">TPR repeat</keyword>
<keyword evidence="6" id="KW-1185">Reference proteome</keyword>
<evidence type="ECO:0000256" key="3">
    <source>
        <dbReference type="ARBA" id="ARBA00023602"/>
    </source>
</evidence>
<dbReference type="EMBL" id="LFWA01000004">
    <property type="protein sequence ID" value="KTW31778.1"/>
    <property type="molecule type" value="Genomic_DNA"/>
</dbReference>
<dbReference type="Pfam" id="PF18972">
    <property type="entry name" value="Wheel"/>
    <property type="match status" value="1"/>
</dbReference>
<dbReference type="GO" id="GO:0030544">
    <property type="term" value="F:Hsp70 protein binding"/>
    <property type="evidence" value="ECO:0007669"/>
    <property type="project" value="TreeGrafter"/>
</dbReference>
<name>A0A0W4ZTS0_PNEJ7</name>
<feature type="domain" description="Cns1/TTC4 wheel" evidence="4">
    <location>
        <begin position="266"/>
        <end position="354"/>
    </location>
</feature>
<dbReference type="GO" id="GO:0005829">
    <property type="term" value="C:cytosol"/>
    <property type="evidence" value="ECO:0007669"/>
    <property type="project" value="TreeGrafter"/>
</dbReference>
<dbReference type="GO" id="GO:0051879">
    <property type="term" value="F:Hsp90 protein binding"/>
    <property type="evidence" value="ECO:0007669"/>
    <property type="project" value="InterPro"/>
</dbReference>
<gene>
    <name evidence="5" type="ORF">T551_01039</name>
</gene>
<sequence length="361" mass="40562">MGQHSPPQDPDEWLKDALDMPFFMQNLNYSRENTALQALAALQHEGSPSEVAANFKLHADECFRAKKYSDAARYYIRALHTSSCIVFRRACLLNQAACHLALGNNRLALGCCQQVLDCHPNDAKALYRAAKACFMLDRLEECLQYIARCISVYPVQPSPASSSDTRIHGQTDEYTQNTQKNADIQGNACIHSDSVSETLRALEELQARARQRIACLEQRAADACAREQLAQRKKNTLIHALKVILIHIHWWTRTDASDTRHPPRVSDFITEVAETCTLSEVLNYVLGSKPEWDQAGEYRADSVSVCMEAETGVVRIHRDTRVIDAVRICGAELLDGVVRILVLPTGRIAEWLETSGRHWCT</sequence>
<dbReference type="SUPFAM" id="SSF48452">
    <property type="entry name" value="TPR-like"/>
    <property type="match status" value="1"/>
</dbReference>
<dbReference type="InterPro" id="IPR044059">
    <property type="entry name" value="Csn1/TTC4_wheel"/>
</dbReference>
<dbReference type="GeneID" id="28939557"/>
<dbReference type="AlphaFoldDB" id="A0A0W4ZTS0"/>
<dbReference type="GO" id="GO:0006457">
    <property type="term" value="P:protein folding"/>
    <property type="evidence" value="ECO:0007669"/>
    <property type="project" value="TreeGrafter"/>
</dbReference>
<organism evidence="5 6">
    <name type="scientific">Pneumocystis jirovecii (strain RU7)</name>
    <name type="common">Human pneumocystis pneumonia agent</name>
    <dbReference type="NCBI Taxonomy" id="1408657"/>
    <lineage>
        <taxon>Eukaryota</taxon>
        <taxon>Fungi</taxon>
        <taxon>Dikarya</taxon>
        <taxon>Ascomycota</taxon>
        <taxon>Taphrinomycotina</taxon>
        <taxon>Pneumocystomycetes</taxon>
        <taxon>Pneumocystaceae</taxon>
        <taxon>Pneumocystis</taxon>
    </lineage>
</organism>
<proteinExistence type="inferred from homology"/>
<dbReference type="Gene3D" id="1.25.40.10">
    <property type="entry name" value="Tetratricopeptide repeat domain"/>
    <property type="match status" value="1"/>
</dbReference>
<evidence type="ECO:0000256" key="1">
    <source>
        <dbReference type="ARBA" id="ARBA00022737"/>
    </source>
</evidence>
<comment type="similarity">
    <text evidence="3">Belongs to the TTC4 family.</text>
</comment>
<dbReference type="OrthoDB" id="420195at2759"/>
<dbReference type="InterPro" id="IPR019734">
    <property type="entry name" value="TPR_rpt"/>
</dbReference>
<dbReference type="STRING" id="1408657.A0A0W4ZTS0"/>
<reference evidence="6" key="1">
    <citation type="journal article" date="2016" name="Nat. Commun.">
        <title>Genome analysis of three Pneumocystis species reveals adaptation mechanisms to life exclusively in mammalian hosts.</title>
        <authorList>
            <person name="Ma L."/>
            <person name="Chen Z."/>
            <person name="Huang D.W."/>
            <person name="Kutty G."/>
            <person name="Ishihara M."/>
            <person name="Wang H."/>
            <person name="Abouelleil A."/>
            <person name="Bishop L."/>
            <person name="Davey E."/>
            <person name="Deng R."/>
            <person name="Deng X."/>
            <person name="Fan L."/>
            <person name="Fantoni G."/>
            <person name="Fitzgerald M."/>
            <person name="Gogineni E."/>
            <person name="Goldberg J.M."/>
            <person name="Handley G."/>
            <person name="Hu X."/>
            <person name="Huber C."/>
            <person name="Jiao X."/>
            <person name="Jones K."/>
            <person name="Levin J.Z."/>
            <person name="Liu Y."/>
            <person name="Macdonald P."/>
            <person name="Melnikov A."/>
            <person name="Raley C."/>
            <person name="Sassi M."/>
            <person name="Sherman B.T."/>
            <person name="Song X."/>
            <person name="Sykes S."/>
            <person name="Tran B."/>
            <person name="Walsh L."/>
            <person name="Xia Y."/>
            <person name="Yang J."/>
            <person name="Young S."/>
            <person name="Zeng Q."/>
            <person name="Zheng X."/>
            <person name="Stephens R."/>
            <person name="Nusbaum C."/>
            <person name="Birren B.W."/>
            <person name="Azadi P."/>
            <person name="Lempicki R.A."/>
            <person name="Cuomo C.A."/>
            <person name="Kovacs J.A."/>
        </authorList>
    </citation>
    <scope>NUCLEOTIDE SEQUENCE [LARGE SCALE GENOMIC DNA]</scope>
    <source>
        <strain evidence="6">RU7</strain>
    </source>
</reference>
<accession>A0A0W4ZTS0</accession>
<keyword evidence="1" id="KW-0677">Repeat</keyword>
<dbReference type="SMART" id="SM00028">
    <property type="entry name" value="TPR"/>
    <property type="match status" value="2"/>
</dbReference>